<evidence type="ECO:0000313" key="3">
    <source>
        <dbReference type="Proteomes" id="UP000714275"/>
    </source>
</evidence>
<keyword evidence="3" id="KW-1185">Reference proteome</keyword>
<name>A0A9P6ZZQ6_9AGAM</name>
<accession>A0A9P6ZZQ6</accession>
<organism evidence="2 3">
    <name type="scientific">Suillus placidus</name>
    <dbReference type="NCBI Taxonomy" id="48579"/>
    <lineage>
        <taxon>Eukaryota</taxon>
        <taxon>Fungi</taxon>
        <taxon>Dikarya</taxon>
        <taxon>Basidiomycota</taxon>
        <taxon>Agaricomycotina</taxon>
        <taxon>Agaricomycetes</taxon>
        <taxon>Agaricomycetidae</taxon>
        <taxon>Boletales</taxon>
        <taxon>Suillineae</taxon>
        <taxon>Suillaceae</taxon>
        <taxon>Suillus</taxon>
    </lineage>
</organism>
<dbReference type="OrthoDB" id="67965at2759"/>
<dbReference type="EMBL" id="JABBWD010000013">
    <property type="protein sequence ID" value="KAG1779135.1"/>
    <property type="molecule type" value="Genomic_DNA"/>
</dbReference>
<gene>
    <name evidence="2" type="ORF">EV702DRAFT_1178653</name>
</gene>
<dbReference type="InterPro" id="IPR010721">
    <property type="entry name" value="UstE-like"/>
</dbReference>
<dbReference type="Pfam" id="PF06966">
    <property type="entry name" value="DUF1295"/>
    <property type="match status" value="1"/>
</dbReference>
<dbReference type="GO" id="GO:0016020">
    <property type="term" value="C:membrane"/>
    <property type="evidence" value="ECO:0007669"/>
    <property type="project" value="TreeGrafter"/>
</dbReference>
<keyword evidence="1" id="KW-1133">Transmembrane helix</keyword>
<sequence>MQYSRLVPQYCSERLCALPRLAPWQALLSAALVVWSLRLGSFLAQRAIKAGGDSLFDQIKKEKVRFTGAWMAQATWVFVVGLPVYMSNVIRASARLPVCGADFISLALIACSFALEVVPDRQKSTWRQKKNRKINTRPLSFPRDYVGEFGIWTGVFGPAAFSGARPVSAAVATAASPPLTYVLLQHFGDDQKWQEHKRTVPAVFPWGGYE</sequence>
<reference evidence="2" key="1">
    <citation type="journal article" date="2020" name="New Phytol.">
        <title>Comparative genomics reveals dynamic genome evolution in host specialist ectomycorrhizal fungi.</title>
        <authorList>
            <person name="Lofgren L.A."/>
            <person name="Nguyen N.H."/>
            <person name="Vilgalys R."/>
            <person name="Ruytinx J."/>
            <person name="Liao H.L."/>
            <person name="Branco S."/>
            <person name="Kuo A."/>
            <person name="LaButti K."/>
            <person name="Lipzen A."/>
            <person name="Andreopoulos W."/>
            <person name="Pangilinan J."/>
            <person name="Riley R."/>
            <person name="Hundley H."/>
            <person name="Na H."/>
            <person name="Barry K."/>
            <person name="Grigoriev I.V."/>
            <person name="Stajich J.E."/>
            <person name="Kennedy P.G."/>
        </authorList>
    </citation>
    <scope>NUCLEOTIDE SEQUENCE</scope>
    <source>
        <strain evidence="2">DOB743</strain>
    </source>
</reference>
<feature type="transmembrane region" description="Helical" evidence="1">
    <location>
        <begin position="64"/>
        <end position="86"/>
    </location>
</feature>
<dbReference type="Proteomes" id="UP000714275">
    <property type="component" value="Unassembled WGS sequence"/>
</dbReference>
<keyword evidence="1" id="KW-0812">Transmembrane</keyword>
<evidence type="ECO:0000313" key="2">
    <source>
        <dbReference type="EMBL" id="KAG1779135.1"/>
    </source>
</evidence>
<keyword evidence="1" id="KW-0472">Membrane</keyword>
<dbReference type="PANTHER" id="PTHR32251">
    <property type="entry name" value="3-OXO-5-ALPHA-STEROID 4-DEHYDROGENASE"/>
    <property type="match status" value="1"/>
</dbReference>
<proteinExistence type="predicted"/>
<dbReference type="AlphaFoldDB" id="A0A9P6ZZQ6"/>
<protein>
    <submittedName>
        <fullName evidence="2">DUF1295-domain-containing protein</fullName>
    </submittedName>
</protein>
<comment type="caution">
    <text evidence="2">The sequence shown here is derived from an EMBL/GenBank/DDBJ whole genome shotgun (WGS) entry which is preliminary data.</text>
</comment>
<dbReference type="PANTHER" id="PTHR32251:SF17">
    <property type="entry name" value="STEROID 5-ALPHA REDUCTASE C-TERMINAL DOMAIN-CONTAINING PROTEIN"/>
    <property type="match status" value="1"/>
</dbReference>
<feature type="transmembrane region" description="Helical" evidence="1">
    <location>
        <begin position="24"/>
        <end position="44"/>
    </location>
</feature>
<evidence type="ECO:0000256" key="1">
    <source>
        <dbReference type="SAM" id="Phobius"/>
    </source>
</evidence>
<feature type="transmembrane region" description="Helical" evidence="1">
    <location>
        <begin position="92"/>
        <end position="118"/>
    </location>
</feature>